<dbReference type="EMBL" id="AGEK01000014">
    <property type="protein sequence ID" value="EHO73783.1"/>
    <property type="molecule type" value="Genomic_DNA"/>
</dbReference>
<reference evidence="1 2" key="1">
    <citation type="submission" date="2011-12" db="EMBL/GenBank/DDBJ databases">
        <title>The Genome Sequence of Prevotella maculosa OT 289.</title>
        <authorList>
            <consortium name="The Broad Institute Genome Sequencing Platform"/>
            <person name="Earl A."/>
            <person name="Ward D."/>
            <person name="Feldgarden M."/>
            <person name="Gevers D."/>
            <person name="Izard J."/>
            <person name="Blanton J.M."/>
            <person name="Mathney J."/>
            <person name="Tanner A.C."/>
            <person name="Dewhirst F.E."/>
            <person name="Young S.K."/>
            <person name="Zeng Q."/>
            <person name="Gargeya S."/>
            <person name="Fitzgerald M."/>
            <person name="Haas B."/>
            <person name="Abouelleil A."/>
            <person name="Alvarado L."/>
            <person name="Arachchi H.M."/>
            <person name="Berlin A."/>
            <person name="Chapman S.B."/>
            <person name="Gearin G."/>
            <person name="Goldberg J."/>
            <person name="Griggs A."/>
            <person name="Gujja S."/>
            <person name="Hansen M."/>
            <person name="Heiman D."/>
            <person name="Howarth C."/>
            <person name="Larimer J."/>
            <person name="Lui A."/>
            <person name="MacDonald P.J.P."/>
            <person name="McCowen C."/>
            <person name="Montmayeur A."/>
            <person name="Murphy C."/>
            <person name="Neiman D."/>
            <person name="Pearson M."/>
            <person name="Priest M."/>
            <person name="Roberts A."/>
            <person name="Saif S."/>
            <person name="Shea T."/>
            <person name="Sisk P."/>
            <person name="Stolte C."/>
            <person name="Sykes S."/>
            <person name="Wortman J."/>
            <person name="Nusbaum C."/>
            <person name="Birren B."/>
        </authorList>
    </citation>
    <scope>NUCLEOTIDE SEQUENCE [LARGE SCALE GENOMIC DNA]</scope>
    <source>
        <strain evidence="1 2">OT 289</strain>
    </source>
</reference>
<dbReference type="HOGENOM" id="CLU_2509929_0_0_10"/>
<dbReference type="PATRIC" id="fig|999422.3.peg.353"/>
<sequence length="85" mass="9719">MSVPFLFSINPMLQRRSFSCFFSIGLISNSHRIERSTNFLIMEKCKYGAMPPAKTVWRLLMPYMREHRKTTAASLPSDCTQVGTG</sequence>
<proteinExistence type="predicted"/>
<comment type="caution">
    <text evidence="1">The sequence shown here is derived from an EMBL/GenBank/DDBJ whole genome shotgun (WGS) entry which is preliminary data.</text>
</comment>
<evidence type="ECO:0000313" key="2">
    <source>
        <dbReference type="Proteomes" id="UP000003167"/>
    </source>
</evidence>
<organism evidence="1 2">
    <name type="scientific">Segatella maculosa OT 289</name>
    <dbReference type="NCBI Taxonomy" id="999422"/>
    <lineage>
        <taxon>Bacteria</taxon>
        <taxon>Pseudomonadati</taxon>
        <taxon>Bacteroidota</taxon>
        <taxon>Bacteroidia</taxon>
        <taxon>Bacteroidales</taxon>
        <taxon>Prevotellaceae</taxon>
        <taxon>Segatella</taxon>
    </lineage>
</organism>
<accession>H1HJL3</accession>
<evidence type="ECO:0000313" key="1">
    <source>
        <dbReference type="EMBL" id="EHO73783.1"/>
    </source>
</evidence>
<dbReference type="AlphaFoldDB" id="H1HJL3"/>
<dbReference type="Proteomes" id="UP000003167">
    <property type="component" value="Unassembled WGS sequence"/>
</dbReference>
<keyword evidence="2" id="KW-1185">Reference proteome</keyword>
<name>H1HJL3_9BACT</name>
<gene>
    <name evidence="1" type="ORF">HMPREF9944_00357</name>
</gene>
<protein>
    <submittedName>
        <fullName evidence="1">Uncharacterized protein</fullName>
    </submittedName>
</protein>